<dbReference type="InterPro" id="IPR005094">
    <property type="entry name" value="Endonuclease_MobA/VirD2"/>
</dbReference>
<dbReference type="AlphaFoldDB" id="A0A2G8SZS9"/>
<gene>
    <name evidence="2" type="ORF">CR103_14895</name>
</gene>
<evidence type="ECO:0000313" key="3">
    <source>
        <dbReference type="Proteomes" id="UP000228593"/>
    </source>
</evidence>
<dbReference type="EMBL" id="PDOB01000025">
    <property type="protein sequence ID" value="PIL38968.1"/>
    <property type="molecule type" value="Genomic_DNA"/>
</dbReference>
<dbReference type="Pfam" id="PF03432">
    <property type="entry name" value="Relaxase"/>
    <property type="match status" value="1"/>
</dbReference>
<dbReference type="OrthoDB" id="955344at2"/>
<protein>
    <recommendedName>
        <fullName evidence="1">MobA/VirD2-like nuclease domain-containing protein</fullName>
    </recommendedName>
</protein>
<comment type="caution">
    <text evidence="2">The sequence shown here is derived from an EMBL/GenBank/DDBJ whole genome shotgun (WGS) entry which is preliminary data.</text>
</comment>
<keyword evidence="3" id="KW-1185">Reference proteome</keyword>
<evidence type="ECO:0000259" key="1">
    <source>
        <dbReference type="Pfam" id="PF03432"/>
    </source>
</evidence>
<dbReference type="RefSeq" id="WP_099916765.1">
    <property type="nucleotide sequence ID" value="NZ_BMHS01000028.1"/>
</dbReference>
<organism evidence="2 3">
    <name type="scientific">Massilia psychrophila</name>
    <dbReference type="NCBI Taxonomy" id="1603353"/>
    <lineage>
        <taxon>Bacteria</taxon>
        <taxon>Pseudomonadati</taxon>
        <taxon>Pseudomonadota</taxon>
        <taxon>Betaproteobacteria</taxon>
        <taxon>Burkholderiales</taxon>
        <taxon>Oxalobacteraceae</taxon>
        <taxon>Telluria group</taxon>
        <taxon>Massilia</taxon>
    </lineage>
</organism>
<name>A0A2G8SZS9_9BURK</name>
<proteinExistence type="predicted"/>
<evidence type="ECO:0000313" key="2">
    <source>
        <dbReference type="EMBL" id="PIL38968.1"/>
    </source>
</evidence>
<reference evidence="2 3" key="1">
    <citation type="submission" date="2017-10" db="EMBL/GenBank/DDBJ databases">
        <title>Massilia psychrophilum sp. nov., a novel purple-pigmented bacterium isolated from Tianshan glacier, Xinjiang Municipality, China.</title>
        <authorList>
            <person name="Wang H."/>
        </authorList>
    </citation>
    <scope>NUCLEOTIDE SEQUENCE [LARGE SCALE GENOMIC DNA]</scope>
    <source>
        <strain evidence="2 3">JCM 30813</strain>
    </source>
</reference>
<feature type="domain" description="MobA/VirD2-like nuclease" evidence="1">
    <location>
        <begin position="1"/>
        <end position="35"/>
    </location>
</feature>
<accession>A0A2G8SZS9</accession>
<sequence length="42" mass="4809">MGLNDNQDLITRHHDTEHEHVHLLVNRVRFDGEVTTTAATKS</sequence>
<dbReference type="Proteomes" id="UP000228593">
    <property type="component" value="Unassembled WGS sequence"/>
</dbReference>